<dbReference type="RefSeq" id="WP_310919851.1">
    <property type="nucleotide sequence ID" value="NZ_JAMQON010000003.1"/>
</dbReference>
<name>A0ABU2FD95_9EURY</name>
<evidence type="ECO:0000313" key="4">
    <source>
        <dbReference type="Proteomes" id="UP001259659"/>
    </source>
</evidence>
<feature type="region of interest" description="Disordered" evidence="1">
    <location>
        <begin position="22"/>
        <end position="72"/>
    </location>
</feature>
<feature type="domain" description="Pyrrolo-quinoline quinone repeat" evidence="2">
    <location>
        <begin position="333"/>
        <end position="413"/>
    </location>
</feature>
<keyword evidence="4" id="KW-1185">Reference proteome</keyword>
<accession>A0ABU2FD95</accession>
<comment type="caution">
    <text evidence="3">The sequence shown here is derived from an EMBL/GenBank/DDBJ whole genome shotgun (WGS) entry which is preliminary data.</text>
</comment>
<gene>
    <name evidence="3" type="ORF">NDI56_12330</name>
</gene>
<dbReference type="EMBL" id="JAMQON010000003">
    <property type="protein sequence ID" value="MDS0260182.1"/>
    <property type="molecule type" value="Genomic_DNA"/>
</dbReference>
<dbReference type="Gene3D" id="2.130.10.10">
    <property type="entry name" value="YVTN repeat-like/Quinoprotein amine dehydrogenase"/>
    <property type="match status" value="1"/>
</dbReference>
<dbReference type="Gene3D" id="2.40.10.480">
    <property type="match status" value="1"/>
</dbReference>
<dbReference type="InterPro" id="IPR015943">
    <property type="entry name" value="WD40/YVTN_repeat-like_dom_sf"/>
</dbReference>
<evidence type="ECO:0000313" key="3">
    <source>
        <dbReference type="EMBL" id="MDS0260182.1"/>
    </source>
</evidence>
<dbReference type="InterPro" id="IPR011047">
    <property type="entry name" value="Quinoprotein_ADH-like_sf"/>
</dbReference>
<feature type="domain" description="Pyrrolo-quinoline quinone repeat" evidence="2">
    <location>
        <begin position="147"/>
        <end position="245"/>
    </location>
</feature>
<sequence length="416" mass="42674">MPSYWSRRALLASLGTAALAGCVSDDGEQSPSPTSEPTSGAPAIPDGDPDLPDTLDSAWPVPGAEPGRSNYAAGATGPTAAVAGLWTTDLGASLTDPVVAGETLYVGADEALHAVDARTGDQQWQQSLSGTAETPWVVGESVMVPTDSGVAALAVADGSERWNADLPSKVDAGVFAADHGVYALVDGEEPTVVAFDSASGTERWRTALTGGPSTAHLFASDDAVFISSGGSGSTPWRLAADTGDIVGEKPGIATDSPSPRFYRDGTVYSRDFLPAAVDARPAPGTDSGSQWREHIWVTGLGPLSAGADHLYCIAPGDSVEPRDDSPDDGPGLYALGLADGLRAWSTTDLDAATAGRPVVTDGAVLVPTADTLHCFDPADGTQRWTVPGDDIGETVVAVDDLIYTTDGETVRAFRPP</sequence>
<dbReference type="Pfam" id="PF13360">
    <property type="entry name" value="PQQ_2"/>
    <property type="match status" value="2"/>
</dbReference>
<feature type="compositionally biased region" description="Low complexity" evidence="1">
    <location>
        <begin position="29"/>
        <end position="46"/>
    </location>
</feature>
<evidence type="ECO:0000256" key="1">
    <source>
        <dbReference type="SAM" id="MobiDB-lite"/>
    </source>
</evidence>
<dbReference type="SUPFAM" id="SSF50998">
    <property type="entry name" value="Quinoprotein alcohol dehydrogenase-like"/>
    <property type="match status" value="1"/>
</dbReference>
<dbReference type="PROSITE" id="PS51257">
    <property type="entry name" value="PROKAR_LIPOPROTEIN"/>
    <property type="match status" value="1"/>
</dbReference>
<proteinExistence type="predicted"/>
<dbReference type="SMART" id="SM00564">
    <property type="entry name" value="PQQ"/>
    <property type="match status" value="4"/>
</dbReference>
<dbReference type="InterPro" id="IPR002372">
    <property type="entry name" value="PQQ_rpt_dom"/>
</dbReference>
<dbReference type="PANTHER" id="PTHR34512:SF30">
    <property type="entry name" value="OUTER MEMBRANE PROTEIN ASSEMBLY FACTOR BAMB"/>
    <property type="match status" value="1"/>
</dbReference>
<organism evidence="3 4">
    <name type="scientific">Haloarcula saliterrae</name>
    <dbReference type="NCBI Taxonomy" id="2950534"/>
    <lineage>
        <taxon>Archaea</taxon>
        <taxon>Methanobacteriati</taxon>
        <taxon>Methanobacteriota</taxon>
        <taxon>Stenosarchaea group</taxon>
        <taxon>Halobacteria</taxon>
        <taxon>Halobacteriales</taxon>
        <taxon>Haloarculaceae</taxon>
        <taxon>Haloarcula</taxon>
    </lineage>
</organism>
<reference evidence="3 4" key="1">
    <citation type="submission" date="2022-06" db="EMBL/GenBank/DDBJ databases">
        <title>Haloarcula sp. a new haloarchaeum isolate from saline soil.</title>
        <authorList>
            <person name="Strakova D."/>
            <person name="Galisteo C."/>
            <person name="Sanchez-Porro C."/>
            <person name="Ventosa A."/>
        </authorList>
    </citation>
    <scope>NUCLEOTIDE SEQUENCE [LARGE SCALE GENOMIC DNA]</scope>
    <source>
        <strain evidence="3 4">S1CR25-12</strain>
    </source>
</reference>
<dbReference type="InterPro" id="IPR018391">
    <property type="entry name" value="PQQ_b-propeller_rpt"/>
</dbReference>
<protein>
    <submittedName>
        <fullName evidence="3">PQQ-binding-like beta-propeller repeat protein</fullName>
    </submittedName>
</protein>
<dbReference type="PANTHER" id="PTHR34512">
    <property type="entry name" value="CELL SURFACE PROTEIN"/>
    <property type="match status" value="1"/>
</dbReference>
<dbReference type="Proteomes" id="UP001259659">
    <property type="component" value="Unassembled WGS sequence"/>
</dbReference>
<evidence type="ECO:0000259" key="2">
    <source>
        <dbReference type="Pfam" id="PF13360"/>
    </source>
</evidence>